<evidence type="ECO:0000313" key="2">
    <source>
        <dbReference type="EMBL" id="OAA26945.1"/>
    </source>
</evidence>
<dbReference type="AlphaFoldDB" id="A0A176JU55"/>
<dbReference type="InterPro" id="IPR008894">
    <property type="entry name" value="QdtA_cupin_dom"/>
</dbReference>
<protein>
    <recommendedName>
        <fullName evidence="1">Sugar 3,4-ketoisomerase QdtA cupin domain-containing protein</fullName>
    </recommendedName>
</protein>
<dbReference type="CDD" id="cd20292">
    <property type="entry name" value="cupin_QdtA-like"/>
    <property type="match status" value="1"/>
</dbReference>
<comment type="caution">
    <text evidence="2">The sequence shown here is derived from an EMBL/GenBank/DDBJ whole genome shotgun (WGS) entry which is preliminary data.</text>
</comment>
<dbReference type="Pfam" id="PF05523">
    <property type="entry name" value="FdtA"/>
    <property type="match status" value="1"/>
</dbReference>
<dbReference type="SUPFAM" id="SSF51182">
    <property type="entry name" value="RmlC-like cupins"/>
    <property type="match status" value="1"/>
</dbReference>
<dbReference type="EMBL" id="JFHK01000030">
    <property type="protein sequence ID" value="OAA26945.1"/>
    <property type="molecule type" value="Genomic_DNA"/>
</dbReference>
<dbReference type="RefSeq" id="WP_235598552.1">
    <property type="nucleotide sequence ID" value="NZ_JFHK01000030.1"/>
</dbReference>
<accession>A0A176JU55</accession>
<name>A0A176JU55_9BACT</name>
<proteinExistence type="predicted"/>
<sequence length="153" mass="17840">FVQFFREHYKKGCENMIGKIYGISIQTIKAKEGVLSVIESKNAKLFDFKRIYYIYGVPVGTVRGHHAHKVLKQILVCVYGAIEIMYNDGKKKGYTVLDNPSKGLYVGPGIWHTMKWLKDHSVLLVLASDYYDESDYIRNYDEFIRLVKEGYWK</sequence>
<feature type="domain" description="Sugar 3,4-ketoisomerase QdtA cupin" evidence="1">
    <location>
        <begin position="23"/>
        <end position="147"/>
    </location>
</feature>
<reference evidence="2 3" key="1">
    <citation type="submission" date="2014-02" db="EMBL/GenBank/DDBJ databases">
        <title>Kosmotoga genome sequencing.</title>
        <authorList>
            <person name="Pollo S.M."/>
            <person name="Charchuk R."/>
            <person name="Nesbo C.L."/>
        </authorList>
    </citation>
    <scope>NUCLEOTIDE SEQUENCE [LARGE SCALE GENOMIC DNA]</scope>
    <source>
        <strain evidence="2 3">S304</strain>
    </source>
</reference>
<organism evidence="2 3">
    <name type="scientific">Kosmotoga arenicorallina S304</name>
    <dbReference type="NCBI Taxonomy" id="1453497"/>
    <lineage>
        <taxon>Bacteria</taxon>
        <taxon>Thermotogati</taxon>
        <taxon>Thermotogota</taxon>
        <taxon>Thermotogae</taxon>
        <taxon>Kosmotogales</taxon>
        <taxon>Kosmotogaceae</taxon>
        <taxon>Kosmotoga</taxon>
    </lineage>
</organism>
<evidence type="ECO:0000313" key="3">
    <source>
        <dbReference type="Proteomes" id="UP000077339"/>
    </source>
</evidence>
<evidence type="ECO:0000259" key="1">
    <source>
        <dbReference type="Pfam" id="PF05523"/>
    </source>
</evidence>
<dbReference type="InterPro" id="IPR011051">
    <property type="entry name" value="RmlC_Cupin_sf"/>
</dbReference>
<keyword evidence="3" id="KW-1185">Reference proteome</keyword>
<dbReference type="InterPro" id="IPR014710">
    <property type="entry name" value="RmlC-like_jellyroll"/>
</dbReference>
<gene>
    <name evidence="2" type="ORF">AT15_06245</name>
</gene>
<dbReference type="PATRIC" id="fig|1453497.3.peg.1246"/>
<feature type="non-terminal residue" evidence="2">
    <location>
        <position position="1"/>
    </location>
</feature>
<dbReference type="STRING" id="1453497.AT15_06245"/>
<dbReference type="Gene3D" id="2.60.120.10">
    <property type="entry name" value="Jelly Rolls"/>
    <property type="match status" value="1"/>
</dbReference>
<dbReference type="Proteomes" id="UP000077339">
    <property type="component" value="Unassembled WGS sequence"/>
</dbReference>